<proteinExistence type="predicted"/>
<dbReference type="InterPro" id="IPR003445">
    <property type="entry name" value="Cat_transpt"/>
</dbReference>
<evidence type="ECO:0000256" key="2">
    <source>
        <dbReference type="ARBA" id="ARBA00022448"/>
    </source>
</evidence>
<keyword evidence="4 8" id="KW-0812">Transmembrane</keyword>
<feature type="transmembrane region" description="Helical" evidence="8">
    <location>
        <begin position="416"/>
        <end position="436"/>
    </location>
</feature>
<evidence type="ECO:0000256" key="5">
    <source>
        <dbReference type="ARBA" id="ARBA00022989"/>
    </source>
</evidence>
<feature type="transmembrane region" description="Helical" evidence="8">
    <location>
        <begin position="359"/>
        <end position="379"/>
    </location>
</feature>
<evidence type="ECO:0000256" key="6">
    <source>
        <dbReference type="ARBA" id="ARBA00023065"/>
    </source>
</evidence>
<dbReference type="PANTHER" id="PTHR32024:SF4">
    <property type="entry name" value="KTR SYSTEM POTASSIUM UPTAKE PROTEIN D"/>
    <property type="match status" value="1"/>
</dbReference>
<comment type="subcellular location">
    <subcellularLocation>
        <location evidence="1">Cell membrane</location>
        <topology evidence="1">Multi-pass membrane protein</topology>
    </subcellularLocation>
</comment>
<feature type="transmembrane region" description="Helical" evidence="8">
    <location>
        <begin position="52"/>
        <end position="74"/>
    </location>
</feature>
<dbReference type="EMBL" id="JBEPSB010000001">
    <property type="protein sequence ID" value="MET4559446.1"/>
    <property type="molecule type" value="Genomic_DNA"/>
</dbReference>
<evidence type="ECO:0000313" key="9">
    <source>
        <dbReference type="EMBL" id="MET4559446.1"/>
    </source>
</evidence>
<name>A0ABV2PF94_9BACI</name>
<dbReference type="Proteomes" id="UP001549363">
    <property type="component" value="Unassembled WGS sequence"/>
</dbReference>
<organism evidence="9 10">
    <name type="scientific">Lysinibacillus parviboronicapiens</name>
    <dbReference type="NCBI Taxonomy" id="436516"/>
    <lineage>
        <taxon>Bacteria</taxon>
        <taxon>Bacillati</taxon>
        <taxon>Bacillota</taxon>
        <taxon>Bacilli</taxon>
        <taxon>Bacillales</taxon>
        <taxon>Bacillaceae</taxon>
        <taxon>Lysinibacillus</taxon>
    </lineage>
</organism>
<keyword evidence="2" id="KW-0813">Transport</keyword>
<evidence type="ECO:0000256" key="4">
    <source>
        <dbReference type="ARBA" id="ARBA00022692"/>
    </source>
</evidence>
<evidence type="ECO:0000256" key="8">
    <source>
        <dbReference type="SAM" id="Phobius"/>
    </source>
</evidence>
<feature type="transmembrane region" description="Helical" evidence="8">
    <location>
        <begin position="385"/>
        <end position="404"/>
    </location>
</feature>
<keyword evidence="10" id="KW-1185">Reference proteome</keyword>
<keyword evidence="6" id="KW-0406">Ion transport</keyword>
<feature type="transmembrane region" description="Helical" evidence="8">
    <location>
        <begin position="80"/>
        <end position="107"/>
    </location>
</feature>
<comment type="caution">
    <text evidence="9">The sequence shown here is derived from an EMBL/GenBank/DDBJ whole genome shotgun (WGS) entry which is preliminary data.</text>
</comment>
<accession>A0ABV2PF94</accession>
<sequence length="457" mass="50154">MEGVGEVPWKKSSNKLVTPFQVLVSYYFIAIAISFLLLRLPGVHKAGVDVSLLDSLFTAVSAVSVTGLTTFNISATYTTFGLVMVLVILQLGAIGIMSLGTFVWLLVGKKIGMRERQLIMIDHNQYNLSGVVQLIREILKILIGIELVGAIILTAHFMNYFDTFEEALIHGVFASISATTNGGFDITGMSLQPFHNDYFVQLVTMVLIVCGAIGFPVLIEVKTFLLNRHPNFRFSLFTKITTSTYAILFVVGALVILLLESFHSFKGMPWHEAIFSAMYHSVSTRSAGLTTYDVTSFSEATDIFMSFLMFIGSSPSSVGGGIRTTTFAIAILFLITFARGREDIQVFGREIHLIDVFRSFVVILLACFMVLTATIVLLITEPHATLIQIIFEITSAFGTCGMSLGITSDLSVIGKFIIIILMFIGRVGLISFLYTLGGGGRAKKSSYHYPKERVIIG</sequence>
<protein>
    <submittedName>
        <fullName evidence="9">Trk-type K+ transport system membrane component</fullName>
    </submittedName>
</protein>
<evidence type="ECO:0000313" key="10">
    <source>
        <dbReference type="Proteomes" id="UP001549363"/>
    </source>
</evidence>
<reference evidence="9 10" key="1">
    <citation type="submission" date="2024-06" db="EMBL/GenBank/DDBJ databases">
        <title>Sorghum-associated microbial communities from plants grown in Nebraska, USA.</title>
        <authorList>
            <person name="Schachtman D."/>
        </authorList>
    </citation>
    <scope>NUCLEOTIDE SEQUENCE [LARGE SCALE GENOMIC DNA]</scope>
    <source>
        <strain evidence="9 10">736</strain>
    </source>
</reference>
<keyword evidence="7 8" id="KW-0472">Membrane</keyword>
<dbReference type="Pfam" id="PF02386">
    <property type="entry name" value="TrkH"/>
    <property type="match status" value="1"/>
</dbReference>
<feature type="transmembrane region" description="Helical" evidence="8">
    <location>
        <begin position="138"/>
        <end position="158"/>
    </location>
</feature>
<feature type="transmembrane region" description="Helical" evidence="8">
    <location>
        <begin position="198"/>
        <end position="219"/>
    </location>
</feature>
<gene>
    <name evidence="9" type="ORF">ABIA69_000589</name>
</gene>
<feature type="transmembrane region" description="Helical" evidence="8">
    <location>
        <begin position="318"/>
        <end position="338"/>
    </location>
</feature>
<evidence type="ECO:0000256" key="1">
    <source>
        <dbReference type="ARBA" id="ARBA00004651"/>
    </source>
</evidence>
<dbReference type="PANTHER" id="PTHR32024">
    <property type="entry name" value="TRK SYSTEM POTASSIUM UPTAKE PROTEIN TRKG-RELATED"/>
    <property type="match status" value="1"/>
</dbReference>
<keyword evidence="3" id="KW-1003">Cell membrane</keyword>
<evidence type="ECO:0000256" key="3">
    <source>
        <dbReference type="ARBA" id="ARBA00022475"/>
    </source>
</evidence>
<feature type="transmembrane region" description="Helical" evidence="8">
    <location>
        <begin position="240"/>
        <end position="259"/>
    </location>
</feature>
<feature type="transmembrane region" description="Helical" evidence="8">
    <location>
        <begin position="20"/>
        <end position="40"/>
    </location>
</feature>
<evidence type="ECO:0000256" key="7">
    <source>
        <dbReference type="ARBA" id="ARBA00023136"/>
    </source>
</evidence>
<keyword evidence="5 8" id="KW-1133">Transmembrane helix</keyword>